<evidence type="ECO:0000256" key="1">
    <source>
        <dbReference type="SAM" id="Phobius"/>
    </source>
</evidence>
<organism evidence="2 3">
    <name type="scientific">Candidatus Neomicrothrix subdominans</name>
    <dbReference type="NCBI Taxonomy" id="2954438"/>
    <lineage>
        <taxon>Bacteria</taxon>
        <taxon>Bacillati</taxon>
        <taxon>Actinomycetota</taxon>
        <taxon>Acidimicrobiia</taxon>
        <taxon>Acidimicrobiales</taxon>
        <taxon>Microthrixaceae</taxon>
        <taxon>Candidatus Neomicrothrix</taxon>
    </lineage>
</organism>
<keyword evidence="1" id="KW-0472">Membrane</keyword>
<dbReference type="AlphaFoldDB" id="A0A936NDA3"/>
<reference evidence="2 3" key="1">
    <citation type="submission" date="2020-10" db="EMBL/GenBank/DDBJ databases">
        <title>Connecting structure to function with the recovery of over 1000 high-quality activated sludge metagenome-assembled genomes encoding full-length rRNA genes using long-read sequencing.</title>
        <authorList>
            <person name="Singleton C.M."/>
            <person name="Petriglieri F."/>
            <person name="Kristensen J.M."/>
            <person name="Kirkegaard R.H."/>
            <person name="Michaelsen T.Y."/>
            <person name="Andersen M.H."/>
            <person name="Karst S.M."/>
            <person name="Dueholm M.S."/>
            <person name="Nielsen P.H."/>
            <person name="Albertsen M."/>
        </authorList>
    </citation>
    <scope>NUCLEOTIDE SEQUENCE [LARGE SCALE GENOMIC DNA]</scope>
    <source>
        <strain evidence="2">Lyne_18-Q3-R50-59_MAXAC.006</strain>
    </source>
</reference>
<dbReference type="EMBL" id="JADJZA010000006">
    <property type="protein sequence ID" value="MBK9296931.1"/>
    <property type="molecule type" value="Genomic_DNA"/>
</dbReference>
<proteinExistence type="predicted"/>
<evidence type="ECO:0000313" key="3">
    <source>
        <dbReference type="Proteomes" id="UP000727993"/>
    </source>
</evidence>
<gene>
    <name evidence="2" type="ORF">IPN02_08855</name>
</gene>
<evidence type="ECO:0008006" key="4">
    <source>
        <dbReference type="Google" id="ProtNLM"/>
    </source>
</evidence>
<keyword evidence="1" id="KW-1133">Transmembrane helix</keyword>
<feature type="transmembrane region" description="Helical" evidence="1">
    <location>
        <begin position="108"/>
        <end position="129"/>
    </location>
</feature>
<dbReference type="Gene3D" id="3.90.20.10">
    <property type="match status" value="1"/>
</dbReference>
<name>A0A936NDA3_9ACTN</name>
<protein>
    <recommendedName>
        <fullName evidence="4">DUF1640 domain-containing protein</fullName>
    </recommendedName>
</protein>
<dbReference type="Proteomes" id="UP000727993">
    <property type="component" value="Unassembled WGS sequence"/>
</dbReference>
<accession>A0A936NDA3</accession>
<evidence type="ECO:0000313" key="2">
    <source>
        <dbReference type="EMBL" id="MBK9296931.1"/>
    </source>
</evidence>
<comment type="caution">
    <text evidence="2">The sequence shown here is derived from an EMBL/GenBank/DDBJ whole genome shotgun (WGS) entry which is preliminary data.</text>
</comment>
<keyword evidence="1" id="KW-0812">Transmembrane</keyword>
<sequence length="130" mass="14313">MALTEPNRSVVFRGLSNLLESEEAAVEMMSCLPSTAASEPATKADLDEQSVEVEKRFVEVDKRFVEVDKRFVELTAAMQVGFADQNLKLANMETRLMAHVHAEVQSSMHWTIGVVISFAVVLVGALALFV</sequence>